<evidence type="ECO:0000313" key="1">
    <source>
        <dbReference type="EMBL" id="CAG8495092.1"/>
    </source>
</evidence>
<name>A0A9N8ZEY8_9GLOM</name>
<dbReference type="AlphaFoldDB" id="A0A9N8ZEY8"/>
<sequence length="64" mass="7667">MNHNHELFIISSKRKKIKGKFAVNRKCMNQVWSIDLAREMSNAIYLFDARYVTDSKTFFSIFFE</sequence>
<dbReference type="Proteomes" id="UP000789570">
    <property type="component" value="Unassembled WGS sequence"/>
</dbReference>
<protein>
    <submittedName>
        <fullName evidence="1">6901_t:CDS:1</fullName>
    </submittedName>
</protein>
<reference evidence="1" key="1">
    <citation type="submission" date="2021-06" db="EMBL/GenBank/DDBJ databases">
        <authorList>
            <person name="Kallberg Y."/>
            <person name="Tangrot J."/>
            <person name="Rosling A."/>
        </authorList>
    </citation>
    <scope>NUCLEOTIDE SEQUENCE</scope>
    <source>
        <strain evidence="1">UK204</strain>
    </source>
</reference>
<keyword evidence="2" id="KW-1185">Reference proteome</keyword>
<comment type="caution">
    <text evidence="1">The sequence shown here is derived from an EMBL/GenBank/DDBJ whole genome shotgun (WGS) entry which is preliminary data.</text>
</comment>
<dbReference type="EMBL" id="CAJVPQ010000595">
    <property type="protein sequence ID" value="CAG8495092.1"/>
    <property type="molecule type" value="Genomic_DNA"/>
</dbReference>
<gene>
    <name evidence="1" type="ORF">FCALED_LOCUS3414</name>
</gene>
<proteinExistence type="predicted"/>
<evidence type="ECO:0000313" key="2">
    <source>
        <dbReference type="Proteomes" id="UP000789570"/>
    </source>
</evidence>
<accession>A0A9N8ZEY8</accession>
<organism evidence="1 2">
    <name type="scientific">Funneliformis caledonium</name>
    <dbReference type="NCBI Taxonomy" id="1117310"/>
    <lineage>
        <taxon>Eukaryota</taxon>
        <taxon>Fungi</taxon>
        <taxon>Fungi incertae sedis</taxon>
        <taxon>Mucoromycota</taxon>
        <taxon>Glomeromycotina</taxon>
        <taxon>Glomeromycetes</taxon>
        <taxon>Glomerales</taxon>
        <taxon>Glomeraceae</taxon>
        <taxon>Funneliformis</taxon>
    </lineage>
</organism>